<feature type="signal peptide" evidence="2">
    <location>
        <begin position="1"/>
        <end position="22"/>
    </location>
</feature>
<organism evidence="3">
    <name type="scientific">Guillardia theta</name>
    <name type="common">Cryptophyte</name>
    <name type="synonym">Cryptomonas phi</name>
    <dbReference type="NCBI Taxonomy" id="55529"/>
    <lineage>
        <taxon>Eukaryota</taxon>
        <taxon>Cryptophyceae</taxon>
        <taxon>Pyrenomonadales</taxon>
        <taxon>Geminigeraceae</taxon>
        <taxon>Guillardia</taxon>
    </lineage>
</organism>
<reference evidence="3" key="1">
    <citation type="submission" date="2021-01" db="EMBL/GenBank/DDBJ databases">
        <authorList>
            <person name="Corre E."/>
            <person name="Pelletier E."/>
            <person name="Niang G."/>
            <person name="Scheremetjew M."/>
            <person name="Finn R."/>
            <person name="Kale V."/>
            <person name="Holt S."/>
            <person name="Cochrane G."/>
            <person name="Meng A."/>
            <person name="Brown T."/>
            <person name="Cohen L."/>
        </authorList>
    </citation>
    <scope>NUCLEOTIDE SEQUENCE</scope>
    <source>
        <strain evidence="3">CCMP 2712</strain>
    </source>
</reference>
<accession>A0A7S4NLC6</accession>
<keyword evidence="2" id="KW-0732">Signal</keyword>
<feature type="region of interest" description="Disordered" evidence="1">
    <location>
        <begin position="151"/>
        <end position="182"/>
    </location>
</feature>
<sequence>MQARAVLLFVSLLACSLQENVARHFADCLTECVKSLGDDELDHTRLFACSSSCKEEKNEDVVSDPFSINLPNPERSSKKQSEKKQSKKRSKADANQRSSKEKSKNVKVEKTSKNVERAKIKREEGDNTESSYKGASTAHDQHLEEAGGVRLFLSPGSGDSPPHAVSRSRRREGAGEATESNTWEWTSVPAEKWAAGNSTMSFAPSSVSAIYASQVLQTFHYTLDDEVQRILKSWYNLLEPGGKLYLSVPDFPTLCWLYLAPSISMNGRFRILQMMMGNQENRFKVSRSGFDIQFLGYHLNEAGFSEFERVPEFNLFNDESSRKMGSTYVNLNVIAYKPSGESFDPTIH</sequence>
<gene>
    <name evidence="3" type="ORF">GTHE00462_LOCUS12343</name>
</gene>
<evidence type="ECO:0008006" key="4">
    <source>
        <dbReference type="Google" id="ProtNLM"/>
    </source>
</evidence>
<evidence type="ECO:0000256" key="1">
    <source>
        <dbReference type="SAM" id="MobiDB-lite"/>
    </source>
</evidence>
<dbReference type="PROSITE" id="PS51257">
    <property type="entry name" value="PROKAR_LIPOPROTEIN"/>
    <property type="match status" value="1"/>
</dbReference>
<name>A0A7S4NLC6_GUITH</name>
<feature type="region of interest" description="Disordered" evidence="1">
    <location>
        <begin position="61"/>
        <end position="139"/>
    </location>
</feature>
<dbReference type="InterPro" id="IPR029063">
    <property type="entry name" value="SAM-dependent_MTases_sf"/>
</dbReference>
<proteinExistence type="predicted"/>
<feature type="compositionally biased region" description="Basic and acidic residues" evidence="1">
    <location>
        <begin position="75"/>
        <end position="84"/>
    </location>
</feature>
<dbReference type="AlphaFoldDB" id="A0A7S4NLC6"/>
<evidence type="ECO:0000256" key="2">
    <source>
        <dbReference type="SAM" id="SignalP"/>
    </source>
</evidence>
<evidence type="ECO:0000313" key="3">
    <source>
        <dbReference type="EMBL" id="CAE2293698.1"/>
    </source>
</evidence>
<protein>
    <recommendedName>
        <fullName evidence="4">mRNA (guanine-N(7)-)-methyltransferase</fullName>
    </recommendedName>
</protein>
<dbReference type="SUPFAM" id="SSF53335">
    <property type="entry name" value="S-adenosyl-L-methionine-dependent methyltransferases"/>
    <property type="match status" value="1"/>
</dbReference>
<dbReference type="Gene3D" id="3.40.50.150">
    <property type="entry name" value="Vaccinia Virus protein VP39"/>
    <property type="match status" value="1"/>
</dbReference>
<feature type="chain" id="PRO_5031135438" description="mRNA (guanine-N(7)-)-methyltransferase" evidence="2">
    <location>
        <begin position="23"/>
        <end position="348"/>
    </location>
</feature>
<feature type="compositionally biased region" description="Basic and acidic residues" evidence="1">
    <location>
        <begin position="91"/>
        <end position="125"/>
    </location>
</feature>
<dbReference type="EMBL" id="HBKN01015821">
    <property type="protein sequence ID" value="CAE2293698.1"/>
    <property type="molecule type" value="Transcribed_RNA"/>
</dbReference>